<dbReference type="eggNOG" id="ENOG5032XTS">
    <property type="taxonomic scope" value="Bacteria"/>
</dbReference>
<protein>
    <recommendedName>
        <fullName evidence="4">Alginate export domain-containing protein</fullName>
    </recommendedName>
</protein>
<feature type="signal peptide" evidence="1">
    <location>
        <begin position="1"/>
        <end position="20"/>
    </location>
</feature>
<dbReference type="STRING" id="522772.Dacet_1613"/>
<dbReference type="Proteomes" id="UP000002012">
    <property type="component" value="Chromosome"/>
</dbReference>
<gene>
    <name evidence="2" type="ordered locus">Dacet_1613</name>
</gene>
<proteinExistence type="predicted"/>
<dbReference type="OrthoDB" id="9801336at2"/>
<evidence type="ECO:0008006" key="4">
    <source>
        <dbReference type="Google" id="ProtNLM"/>
    </source>
</evidence>
<dbReference type="RefSeq" id="WP_013010893.1">
    <property type="nucleotide sequence ID" value="NC_013943.1"/>
</dbReference>
<sequence length="405" mass="46228" precursor="true">MHRKALSILIFFTFLLKAWADPVGIDPLAGFDMGAELLSASDDRHYKFGGYVEYTAKYAWDSGEYLNNRGKAFGEYNHEIGKYKFYGSAYASYDNAPEEWNGTAAKADVYEAYLGYGGVRWNIDAGMKMLRWGAGDGINPMDLINPKDHLNPVAGARSDARLPVLLLNSVYTADRFIAEVVIIPSAAVNELPEDESPWEYSYLRELRSSFQITNEDEPDSPEAAFRLITTANGWDFSILYFNGYADDAVFRQKDNMLVPGYERLTAYGFNFAKGLEKSTWRGELAYKKSDIYAHDYIIGVMGFDRNFDDEGYLNIQFFIDNAEEETYGVTYEAYDKYFRGDIKAGFRGFHYLNDKSGTFETYCEYKYGDAVTFNFGAMALYGEKDSAYGQFRNNDHIYTEIKYSF</sequence>
<dbReference type="AlphaFoldDB" id="D4H8N0"/>
<dbReference type="EMBL" id="CP001968">
    <property type="protein sequence ID" value="ADD68379.1"/>
    <property type="molecule type" value="Genomic_DNA"/>
</dbReference>
<evidence type="ECO:0000313" key="3">
    <source>
        <dbReference type="Proteomes" id="UP000002012"/>
    </source>
</evidence>
<feature type="chain" id="PRO_5003058318" description="Alginate export domain-containing protein" evidence="1">
    <location>
        <begin position="21"/>
        <end position="405"/>
    </location>
</feature>
<dbReference type="KEGG" id="dap:Dacet_1613"/>
<keyword evidence="1" id="KW-0732">Signal</keyword>
<dbReference type="HOGENOM" id="CLU_631162_0_0_0"/>
<organism evidence="2 3">
    <name type="scientific">Denitrovibrio acetiphilus (strain DSM 12809 / NBRC 114555 / N2460)</name>
    <dbReference type="NCBI Taxonomy" id="522772"/>
    <lineage>
        <taxon>Bacteria</taxon>
        <taxon>Pseudomonadati</taxon>
        <taxon>Deferribacterota</taxon>
        <taxon>Deferribacteres</taxon>
        <taxon>Deferribacterales</taxon>
        <taxon>Geovibrionaceae</taxon>
        <taxon>Denitrovibrio</taxon>
    </lineage>
</organism>
<accession>D4H8N0</accession>
<dbReference type="PaxDb" id="522772-Dacet_1613"/>
<reference evidence="2 3" key="1">
    <citation type="journal article" date="2010" name="Stand. Genomic Sci.">
        <title>Complete genome sequence of Denitrovibrio acetiphilus type strain (N2460).</title>
        <authorList>
            <person name="Kiss H."/>
            <person name="Lang E."/>
            <person name="Lapidus A."/>
            <person name="Copeland A."/>
            <person name="Nolan M."/>
            <person name="Glavina Del Rio T."/>
            <person name="Chen F."/>
            <person name="Lucas S."/>
            <person name="Tice H."/>
            <person name="Cheng J.F."/>
            <person name="Han C."/>
            <person name="Goodwin L."/>
            <person name="Pitluck S."/>
            <person name="Liolios K."/>
            <person name="Pati A."/>
            <person name="Ivanova N."/>
            <person name="Mavromatis K."/>
            <person name="Chen A."/>
            <person name="Palaniappan K."/>
            <person name="Land M."/>
            <person name="Hauser L."/>
            <person name="Chang Y.J."/>
            <person name="Jeffries C.D."/>
            <person name="Detter J.C."/>
            <person name="Brettin T."/>
            <person name="Spring S."/>
            <person name="Rohde M."/>
            <person name="Goker M."/>
            <person name="Woyke T."/>
            <person name="Bristow J."/>
            <person name="Eisen J.A."/>
            <person name="Markowitz V."/>
            <person name="Hugenholtz P."/>
            <person name="Kyrpides N.C."/>
            <person name="Klenk H.P."/>
        </authorList>
    </citation>
    <scope>NUCLEOTIDE SEQUENCE [LARGE SCALE GENOMIC DNA]</scope>
    <source>
        <strain evidence="3">DSM 12809 / NBRC 114555 / N2460</strain>
    </source>
</reference>
<evidence type="ECO:0000256" key="1">
    <source>
        <dbReference type="SAM" id="SignalP"/>
    </source>
</evidence>
<name>D4H8N0_DENA2</name>
<dbReference type="InParanoid" id="D4H8N0"/>
<evidence type="ECO:0000313" key="2">
    <source>
        <dbReference type="EMBL" id="ADD68379.1"/>
    </source>
</evidence>
<keyword evidence="3" id="KW-1185">Reference proteome</keyword>